<feature type="domain" description="AB hydrolase-1" evidence="2">
    <location>
        <begin position="74"/>
        <end position="331"/>
    </location>
</feature>
<evidence type="ECO:0000313" key="3">
    <source>
        <dbReference type="EMBL" id="ALG05861.1"/>
    </source>
</evidence>
<dbReference type="EMBL" id="CP012752">
    <property type="protein sequence ID" value="ALG05861.1"/>
    <property type="molecule type" value="Genomic_DNA"/>
</dbReference>
<keyword evidence="4" id="KW-1185">Reference proteome</keyword>
<name>A0A0N9HNL0_9PSEU</name>
<feature type="signal peptide" evidence="1">
    <location>
        <begin position="1"/>
        <end position="36"/>
    </location>
</feature>
<dbReference type="Gene3D" id="3.40.50.1820">
    <property type="entry name" value="alpha/beta hydrolase"/>
    <property type="match status" value="1"/>
</dbReference>
<keyword evidence="1" id="KW-0732">Signal</keyword>
<dbReference type="RefSeq" id="WP_054287840.1">
    <property type="nucleotide sequence ID" value="NZ_JADBEI010000001.1"/>
</dbReference>
<protein>
    <recommendedName>
        <fullName evidence="2">AB hydrolase-1 domain-containing protein</fullName>
    </recommendedName>
</protein>
<dbReference type="InterPro" id="IPR029058">
    <property type="entry name" value="AB_hydrolase_fold"/>
</dbReference>
<dbReference type="KEGG" id="kphy:AOZ06_02040"/>
<evidence type="ECO:0000259" key="2">
    <source>
        <dbReference type="Pfam" id="PF12697"/>
    </source>
</evidence>
<evidence type="ECO:0000313" key="4">
    <source>
        <dbReference type="Proteomes" id="UP000063699"/>
    </source>
</evidence>
<dbReference type="AlphaFoldDB" id="A0A0N9HNL0"/>
<dbReference type="InterPro" id="IPR000073">
    <property type="entry name" value="AB_hydrolase_1"/>
</dbReference>
<dbReference type="SUPFAM" id="SSF53474">
    <property type="entry name" value="alpha/beta-Hydrolases"/>
    <property type="match status" value="1"/>
</dbReference>
<dbReference type="STRING" id="860235.AOZ06_02040"/>
<evidence type="ECO:0000256" key="1">
    <source>
        <dbReference type="SAM" id="SignalP"/>
    </source>
</evidence>
<dbReference type="Proteomes" id="UP000063699">
    <property type="component" value="Chromosome"/>
</dbReference>
<sequence>MRWFHSGLKRSVARRCLAVALAVTGVGFLTTPVAQAAPVSSCRDVYFPVTLTVVPQTMYGRLCLPAGGSNTVHVLIPGGTYNSSYWDIGYSPQTRSYRQALNEAGHATLALDRLGTGRSTIPLSVLLTAITEAEVVHEVVQQLRSGARGPKFGKIILGGHSFGSGVAIIEAGTFKDVDGVLITGLAHRINVIGAAAVFAATLPVSIDPRFSRTGHDPLYITTLPGTRYGIFHKPGPRIDGAVAYDEATKDTSVHTQAADLFPVAVILPYSRLIDVPVMVGLGQDSVFCGLLATDCSSGEAIKRTESLYYSSKAQLHAYALQGYGHVINYAPNARDFYKAVAQWANRKVGR</sequence>
<dbReference type="GO" id="GO:0003824">
    <property type="term" value="F:catalytic activity"/>
    <property type="evidence" value="ECO:0007669"/>
    <property type="project" value="UniProtKB-ARBA"/>
</dbReference>
<feature type="chain" id="PRO_5006035329" description="AB hydrolase-1 domain-containing protein" evidence="1">
    <location>
        <begin position="37"/>
        <end position="350"/>
    </location>
</feature>
<reference evidence="3 4" key="1">
    <citation type="submission" date="2015-07" db="EMBL/GenBank/DDBJ databases">
        <title>Genome sequencing of Kibdelosporangium phytohabitans.</title>
        <authorList>
            <person name="Qin S."/>
            <person name="Xing K."/>
        </authorList>
    </citation>
    <scope>NUCLEOTIDE SEQUENCE [LARGE SCALE GENOMIC DNA]</scope>
    <source>
        <strain evidence="3 4">KLBMP1111</strain>
    </source>
</reference>
<gene>
    <name evidence="3" type="ORF">AOZ06_02040</name>
</gene>
<accession>A0A0N9HNL0</accession>
<dbReference type="Pfam" id="PF12697">
    <property type="entry name" value="Abhydrolase_6"/>
    <property type="match status" value="1"/>
</dbReference>
<proteinExistence type="predicted"/>
<organism evidence="3 4">
    <name type="scientific">Kibdelosporangium phytohabitans</name>
    <dbReference type="NCBI Taxonomy" id="860235"/>
    <lineage>
        <taxon>Bacteria</taxon>
        <taxon>Bacillati</taxon>
        <taxon>Actinomycetota</taxon>
        <taxon>Actinomycetes</taxon>
        <taxon>Pseudonocardiales</taxon>
        <taxon>Pseudonocardiaceae</taxon>
        <taxon>Kibdelosporangium</taxon>
    </lineage>
</organism>